<evidence type="ECO:0000256" key="18">
    <source>
        <dbReference type="ARBA" id="ARBA00022984"/>
    </source>
</evidence>
<comment type="pathway">
    <text evidence="27">Glycan biosynthesis.</text>
</comment>
<keyword evidence="17" id="KW-0735">Signal-anchor</keyword>
<evidence type="ECO:0000256" key="10">
    <source>
        <dbReference type="ARBA" id="ARBA00022645"/>
    </source>
</evidence>
<dbReference type="InterPro" id="IPR012338">
    <property type="entry name" value="Beta-lactam/transpept-like"/>
</dbReference>
<evidence type="ECO:0000256" key="25">
    <source>
        <dbReference type="ARBA" id="ARBA00044770"/>
    </source>
</evidence>
<dbReference type="InterPro" id="IPR023346">
    <property type="entry name" value="Lysozyme-like_dom_sf"/>
</dbReference>
<feature type="domain" description="Penicillin-binding protein OB-like" evidence="31">
    <location>
        <begin position="323"/>
        <end position="421"/>
    </location>
</feature>
<feature type="region of interest" description="Disordered" evidence="28">
    <location>
        <begin position="640"/>
        <end position="668"/>
    </location>
</feature>
<dbReference type="GO" id="GO:0008360">
    <property type="term" value="P:regulation of cell shape"/>
    <property type="evidence" value="ECO:0007669"/>
    <property type="project" value="UniProtKB-KW"/>
</dbReference>
<evidence type="ECO:0000256" key="2">
    <source>
        <dbReference type="ARBA" id="ARBA00004249"/>
    </source>
</evidence>
<dbReference type="Pfam" id="PF00912">
    <property type="entry name" value="Transgly"/>
    <property type="match status" value="1"/>
</dbReference>
<dbReference type="Gene3D" id="3.40.710.10">
    <property type="entry name" value="DD-peptidase/beta-lactamase superfamily"/>
    <property type="match status" value="2"/>
</dbReference>
<comment type="catalytic activity">
    <reaction evidence="24">
        <text>Preferential cleavage: (Ac)2-L-Lys-D-Ala-|-D-Ala. Also transpeptidation of peptidyl-alanyl moieties that are N-acyl substituents of D-alanine.</text>
        <dbReference type="EC" id="3.4.16.4"/>
    </reaction>
</comment>
<name>A0A344J2R5_9GAMM</name>
<evidence type="ECO:0000256" key="20">
    <source>
        <dbReference type="ARBA" id="ARBA00023136"/>
    </source>
</evidence>
<dbReference type="Proteomes" id="UP000251842">
    <property type="component" value="Chromosome"/>
</dbReference>
<dbReference type="EC" id="3.4.16.4" evidence="6"/>
<feature type="domain" description="Penicillin-binding protein transpeptidase" evidence="29">
    <location>
        <begin position="425"/>
        <end position="603"/>
    </location>
</feature>
<evidence type="ECO:0000256" key="19">
    <source>
        <dbReference type="ARBA" id="ARBA00022989"/>
    </source>
</evidence>
<evidence type="ECO:0000313" key="32">
    <source>
        <dbReference type="EMBL" id="AXA83325.1"/>
    </source>
</evidence>
<dbReference type="GO" id="GO:0030288">
    <property type="term" value="C:outer membrane-bounded periplasmic space"/>
    <property type="evidence" value="ECO:0007669"/>
    <property type="project" value="TreeGrafter"/>
</dbReference>
<evidence type="ECO:0000256" key="14">
    <source>
        <dbReference type="ARBA" id="ARBA00022692"/>
    </source>
</evidence>
<dbReference type="KEGG" id="lue:DCD74_00220"/>
<evidence type="ECO:0000256" key="9">
    <source>
        <dbReference type="ARBA" id="ARBA00022519"/>
    </source>
</evidence>
<comment type="similarity">
    <text evidence="5">In the N-terminal section; belongs to the glycosyltransferase 51 family.</text>
</comment>
<dbReference type="UniPathway" id="UPA00219"/>
<keyword evidence="14" id="KW-0812">Transmembrane</keyword>
<dbReference type="NCBIfam" id="TIGR02074">
    <property type="entry name" value="PBP_1a_fam"/>
    <property type="match status" value="1"/>
</dbReference>
<dbReference type="GO" id="GO:0071555">
    <property type="term" value="P:cell wall organization"/>
    <property type="evidence" value="ECO:0007669"/>
    <property type="project" value="UniProtKB-KW"/>
</dbReference>
<evidence type="ECO:0000256" key="15">
    <source>
        <dbReference type="ARBA" id="ARBA00022801"/>
    </source>
</evidence>
<dbReference type="PANTHER" id="PTHR32282:SF27">
    <property type="entry name" value="PENICILLIN-BINDING PROTEIN 1A"/>
    <property type="match status" value="1"/>
</dbReference>
<evidence type="ECO:0000256" key="27">
    <source>
        <dbReference type="ARBA" id="ARBA00060592"/>
    </source>
</evidence>
<evidence type="ECO:0000256" key="8">
    <source>
        <dbReference type="ARBA" id="ARBA00022475"/>
    </source>
</evidence>
<dbReference type="FunFam" id="1.10.3810.10:FF:000003">
    <property type="entry name" value="Penicillin-binding protein 1a"/>
    <property type="match status" value="1"/>
</dbReference>
<reference evidence="33" key="1">
    <citation type="submission" date="2018-05" db="EMBL/GenBank/DDBJ databases">
        <title>Luteimonas pekinense sp. nov., isolated from human Meibomian gland secretions, Beijing, China.</title>
        <authorList>
            <person name="Wen T."/>
            <person name="Bai H."/>
            <person name="Lv H."/>
        </authorList>
    </citation>
    <scope>NUCLEOTIDE SEQUENCE [LARGE SCALE GENOMIC DNA]</scope>
    <source>
        <strain evidence="33">83-4</strain>
    </source>
</reference>
<keyword evidence="33" id="KW-1185">Reference proteome</keyword>
<comment type="pathway">
    <text evidence="3">Cell wall biogenesis; peptidoglycan biosynthesis.</text>
</comment>
<evidence type="ECO:0000256" key="26">
    <source>
        <dbReference type="ARBA" id="ARBA00049902"/>
    </source>
</evidence>
<dbReference type="Gene3D" id="1.10.3810.10">
    <property type="entry name" value="Biosynthetic peptidoglycan transglycosylase-like"/>
    <property type="match status" value="1"/>
</dbReference>
<evidence type="ECO:0000313" key="33">
    <source>
        <dbReference type="Proteomes" id="UP000251842"/>
    </source>
</evidence>
<dbReference type="RefSeq" id="WP_112925547.1">
    <property type="nucleotide sequence ID" value="NZ_CP029556.1"/>
</dbReference>
<evidence type="ECO:0000256" key="5">
    <source>
        <dbReference type="ARBA" id="ARBA00007739"/>
    </source>
</evidence>
<evidence type="ECO:0000256" key="23">
    <source>
        <dbReference type="ARBA" id="ARBA00023316"/>
    </source>
</evidence>
<evidence type="ECO:0000256" key="3">
    <source>
        <dbReference type="ARBA" id="ARBA00004752"/>
    </source>
</evidence>
<dbReference type="GO" id="GO:0009002">
    <property type="term" value="F:serine-type D-Ala-D-Ala carboxypeptidase activity"/>
    <property type="evidence" value="ECO:0007669"/>
    <property type="project" value="UniProtKB-EC"/>
</dbReference>
<evidence type="ECO:0000256" key="16">
    <source>
        <dbReference type="ARBA" id="ARBA00022960"/>
    </source>
</evidence>
<protein>
    <recommendedName>
        <fullName evidence="7">Penicillin-binding protein 1A</fullName>
        <ecNumber evidence="25">2.4.99.28</ecNumber>
        <ecNumber evidence="6">3.4.16.4</ecNumber>
    </recommendedName>
</protein>
<keyword evidence="10" id="KW-0121">Carboxypeptidase</keyword>
<dbReference type="GO" id="GO:0005886">
    <property type="term" value="C:plasma membrane"/>
    <property type="evidence" value="ECO:0007669"/>
    <property type="project" value="UniProtKB-SubCell"/>
</dbReference>
<keyword evidence="13" id="KW-0808">Transferase</keyword>
<dbReference type="InterPro" id="IPR001264">
    <property type="entry name" value="Glyco_trans_51"/>
</dbReference>
<dbReference type="EC" id="2.4.99.28" evidence="25"/>
<feature type="domain" description="Glycosyl transferase family 51" evidence="30">
    <location>
        <begin position="59"/>
        <end position="236"/>
    </location>
</feature>
<dbReference type="InterPro" id="IPR036950">
    <property type="entry name" value="PBP_transglycosylase"/>
</dbReference>
<dbReference type="PANTHER" id="PTHR32282">
    <property type="entry name" value="BINDING PROTEIN TRANSPEPTIDASE, PUTATIVE-RELATED"/>
    <property type="match status" value="1"/>
</dbReference>
<evidence type="ECO:0000256" key="11">
    <source>
        <dbReference type="ARBA" id="ARBA00022670"/>
    </source>
</evidence>
<keyword evidence="21" id="KW-0046">Antibiotic resistance</keyword>
<evidence type="ECO:0000259" key="30">
    <source>
        <dbReference type="Pfam" id="PF00912"/>
    </source>
</evidence>
<dbReference type="GO" id="GO:0008658">
    <property type="term" value="F:penicillin binding"/>
    <property type="evidence" value="ECO:0007669"/>
    <property type="project" value="InterPro"/>
</dbReference>
<dbReference type="GO" id="GO:0006508">
    <property type="term" value="P:proteolysis"/>
    <property type="evidence" value="ECO:0007669"/>
    <property type="project" value="UniProtKB-KW"/>
</dbReference>
<keyword evidence="15" id="KW-0378">Hydrolase</keyword>
<dbReference type="GO" id="GO:0009252">
    <property type="term" value="P:peptidoglycan biosynthetic process"/>
    <property type="evidence" value="ECO:0007669"/>
    <property type="project" value="UniProtKB-UniPathway"/>
</dbReference>
<dbReference type="InterPro" id="IPR031376">
    <property type="entry name" value="PCB_OB"/>
</dbReference>
<comment type="function">
    <text evidence="1">Cell wall formation. Synthesis of cross-linked peptidoglycan from the lipid intermediates. The enzyme has a penicillin-insensitive transglycosylase N-terminal domain (formation of linear glycan strands) and a penicillin-sensitive transpeptidase C-terminal domain (cross-linking of the peptide subunits).</text>
</comment>
<keyword evidence="12" id="KW-0328">Glycosyltransferase</keyword>
<dbReference type="SUPFAM" id="SSF53955">
    <property type="entry name" value="Lysozyme-like"/>
    <property type="match status" value="1"/>
</dbReference>
<dbReference type="OrthoDB" id="9766909at2"/>
<keyword evidence="20" id="KW-0472">Membrane</keyword>
<organism evidence="32 33">
    <name type="scientific">Solilutibacter oculi</name>
    <dbReference type="NCBI Taxonomy" id="2698682"/>
    <lineage>
        <taxon>Bacteria</taxon>
        <taxon>Pseudomonadati</taxon>
        <taxon>Pseudomonadota</taxon>
        <taxon>Gammaproteobacteria</taxon>
        <taxon>Lysobacterales</taxon>
        <taxon>Lysobacteraceae</taxon>
        <taxon>Solilutibacter</taxon>
    </lineage>
</organism>
<dbReference type="SUPFAM" id="SSF56601">
    <property type="entry name" value="beta-lactamase/transpeptidase-like"/>
    <property type="match status" value="1"/>
</dbReference>
<evidence type="ECO:0000256" key="22">
    <source>
        <dbReference type="ARBA" id="ARBA00023268"/>
    </source>
</evidence>
<gene>
    <name evidence="32" type="ORF">DCD74_00220</name>
</gene>
<evidence type="ECO:0000259" key="31">
    <source>
        <dbReference type="Pfam" id="PF17092"/>
    </source>
</evidence>
<evidence type="ECO:0000256" key="12">
    <source>
        <dbReference type="ARBA" id="ARBA00022676"/>
    </source>
</evidence>
<evidence type="ECO:0000256" key="4">
    <source>
        <dbReference type="ARBA" id="ARBA00007090"/>
    </source>
</evidence>
<dbReference type="Pfam" id="PF17092">
    <property type="entry name" value="PCB_OB"/>
    <property type="match status" value="1"/>
</dbReference>
<keyword evidence="19" id="KW-1133">Transmembrane helix</keyword>
<evidence type="ECO:0000256" key="7">
    <source>
        <dbReference type="ARBA" id="ARBA00018638"/>
    </source>
</evidence>
<dbReference type="GO" id="GO:0046677">
    <property type="term" value="P:response to antibiotic"/>
    <property type="evidence" value="ECO:0007669"/>
    <property type="project" value="UniProtKB-KW"/>
</dbReference>
<keyword evidence="16" id="KW-0133">Cell shape</keyword>
<accession>A0A344J2R5</accession>
<comment type="catalytic activity">
    <reaction evidence="26">
        <text>[GlcNAc-(1-&gt;4)-Mur2Ac(oyl-L-Ala-gamma-D-Glu-L-Lys-D-Ala-D-Ala)](n)-di-trans,octa-cis-undecaprenyl diphosphate + beta-D-GlcNAc-(1-&gt;4)-Mur2Ac(oyl-L-Ala-gamma-D-Glu-L-Lys-D-Ala-D-Ala)-di-trans,octa-cis-undecaprenyl diphosphate = [GlcNAc-(1-&gt;4)-Mur2Ac(oyl-L-Ala-gamma-D-Glu-L-Lys-D-Ala-D-Ala)](n+1)-di-trans,octa-cis-undecaprenyl diphosphate + di-trans,octa-cis-undecaprenyl diphosphate + H(+)</text>
        <dbReference type="Rhea" id="RHEA:23708"/>
        <dbReference type="Rhea" id="RHEA-COMP:9602"/>
        <dbReference type="Rhea" id="RHEA-COMP:9603"/>
        <dbReference type="ChEBI" id="CHEBI:15378"/>
        <dbReference type="ChEBI" id="CHEBI:58405"/>
        <dbReference type="ChEBI" id="CHEBI:60033"/>
        <dbReference type="ChEBI" id="CHEBI:78435"/>
        <dbReference type="EC" id="2.4.99.28"/>
    </reaction>
</comment>
<evidence type="ECO:0000256" key="21">
    <source>
        <dbReference type="ARBA" id="ARBA00023251"/>
    </source>
</evidence>
<dbReference type="Pfam" id="PF00905">
    <property type="entry name" value="Transpeptidase"/>
    <property type="match status" value="1"/>
</dbReference>
<dbReference type="GO" id="GO:0008955">
    <property type="term" value="F:peptidoglycan glycosyltransferase activity"/>
    <property type="evidence" value="ECO:0007669"/>
    <property type="project" value="UniProtKB-EC"/>
</dbReference>
<keyword evidence="8" id="KW-1003">Cell membrane</keyword>
<sequence length="832" mass="89783">MSRFRRVLRWGALAILAIGLLGAIAGGILYASIAAKLPDTQTLRDTALQEPLYVYAKDGKLMAMFGEGRRYPIDIKDVPKQVKDAFVAAEDADFYNHGGVDVKGIARAVWLTLTTDGRRVPGGSTISMQVAKLFYQEGQKRDYSAKIAQIMLARKIEKEMSKDEILELYLNKSFFGHRAYGIAAAAEFYYGKKLGQLTLGELTTLVGTPKFPSSANPISNPERNLERRNDYILPRMVELGMISPAQAAEAKAEPMHAAPHERAVEVYAPYVAEMVRQEMVTRYGDKALTSGFHVTTTIDPALQAAADSAVRSGLRVYDHRHGWNKVEKHFDLAGGETDAQAAARLSDMPTQAGLMPVVVLETGKDGSATVVKGDGQRLTLPASAGQPWPGRSPASLFKRGDVARIRAGDKAGEWKLDQIPRAQATLVSVSPDTGALVALIGGYSFAGNKFNRATQARRQPGSSFKPFVYAAAMERGFNPASIVLDAPVVFRQGNGKVWRPQNDGGRFAGPIRLREALVQSRNLVSVRLLDAIGVDYARRYISHFGFDEKEMPPNLSMSLGTASLTPLSVARGYSVFANGGSRVNVWFIDEVRDAGGNVIFKENPPTACRGCGGMTPGATPANAASAKPEIVDGFNLGGAQAAKPKPAKPLATETSKTQTAKAPREGASVAPRAIDERVAYQVMSMMADVVKRGTATDAKALGREDIGGKTGSTNDHRDAWFAGYGGPYVTVVWVGRDDFKSLGYREYGGKAALPIWISYMRAALKDQPQVALEPPQGMVKVGVSAGGQLIPGGGGITEWVKAEDLDKMETYIDYGPQEHQEAAPAEESYDIF</sequence>
<evidence type="ECO:0000256" key="24">
    <source>
        <dbReference type="ARBA" id="ARBA00034000"/>
    </source>
</evidence>
<evidence type="ECO:0000256" key="17">
    <source>
        <dbReference type="ARBA" id="ARBA00022968"/>
    </source>
</evidence>
<keyword evidence="23" id="KW-0961">Cell wall biogenesis/degradation</keyword>
<proteinExistence type="inferred from homology"/>
<evidence type="ECO:0000256" key="28">
    <source>
        <dbReference type="SAM" id="MobiDB-lite"/>
    </source>
</evidence>
<dbReference type="InterPro" id="IPR001460">
    <property type="entry name" value="PCN-bd_Tpept"/>
</dbReference>
<keyword evidence="22" id="KW-0511">Multifunctional enzyme</keyword>
<comment type="subcellular location">
    <subcellularLocation>
        <location evidence="2">Cell inner membrane</location>
        <topology evidence="2">Single-pass type II membrane protein</topology>
    </subcellularLocation>
</comment>
<dbReference type="AlphaFoldDB" id="A0A344J2R5"/>
<dbReference type="EMBL" id="CP029556">
    <property type="protein sequence ID" value="AXA83325.1"/>
    <property type="molecule type" value="Genomic_DNA"/>
</dbReference>
<evidence type="ECO:0000256" key="1">
    <source>
        <dbReference type="ARBA" id="ARBA00002624"/>
    </source>
</evidence>
<keyword evidence="11" id="KW-0645">Protease</keyword>
<comment type="similarity">
    <text evidence="4">In the C-terminal section; belongs to the transpeptidase family.</text>
</comment>
<evidence type="ECO:0000259" key="29">
    <source>
        <dbReference type="Pfam" id="PF00905"/>
    </source>
</evidence>
<dbReference type="InterPro" id="IPR050396">
    <property type="entry name" value="Glycosyltr_51/Transpeptidase"/>
</dbReference>
<keyword evidence="9" id="KW-0997">Cell inner membrane</keyword>
<keyword evidence="18" id="KW-0573">Peptidoglycan synthesis</keyword>
<evidence type="ECO:0000256" key="6">
    <source>
        <dbReference type="ARBA" id="ARBA00012448"/>
    </source>
</evidence>
<evidence type="ECO:0000256" key="13">
    <source>
        <dbReference type="ARBA" id="ARBA00022679"/>
    </source>
</evidence>